<dbReference type="GO" id="GO:0006265">
    <property type="term" value="P:DNA topological change"/>
    <property type="evidence" value="ECO:0007669"/>
    <property type="project" value="InterPro"/>
</dbReference>
<dbReference type="Pfam" id="PF00269">
    <property type="entry name" value="SASP"/>
    <property type="match status" value="1"/>
</dbReference>
<dbReference type="PROSITE" id="PS00304">
    <property type="entry name" value="SASP_1"/>
    <property type="match status" value="1"/>
</dbReference>
<dbReference type="GO" id="GO:0016787">
    <property type="term" value="F:hydrolase activity"/>
    <property type="evidence" value="ECO:0007669"/>
    <property type="project" value="UniProtKB-KW"/>
</dbReference>
<reference evidence="4 5" key="1">
    <citation type="submission" date="2016-04" db="EMBL/GenBank/DDBJ databases">
        <title>Complete genome sequence of Fictibacillus phosphorivorans G25-29, a strain toxic to nematodes.</title>
        <authorList>
            <person name="Zheng Z."/>
        </authorList>
    </citation>
    <scope>NUCLEOTIDE SEQUENCE [LARGE SCALE GENOMIC DNA]</scope>
    <source>
        <strain evidence="4 5">G25-29</strain>
    </source>
</reference>
<accession>A0A160INL5</accession>
<dbReference type="GO" id="GO:0003690">
    <property type="term" value="F:double-stranded DNA binding"/>
    <property type="evidence" value="ECO:0007669"/>
    <property type="project" value="InterPro"/>
</dbReference>
<dbReference type="InterPro" id="IPR001448">
    <property type="entry name" value="SASP_alpha/beta-type"/>
</dbReference>
<dbReference type="EMBL" id="CP015378">
    <property type="protein sequence ID" value="ANC77963.1"/>
    <property type="molecule type" value="Genomic_DNA"/>
</dbReference>
<dbReference type="AlphaFoldDB" id="A0A160INL5"/>
<evidence type="ECO:0000313" key="5">
    <source>
        <dbReference type="Proteomes" id="UP000076623"/>
    </source>
</evidence>
<dbReference type="OrthoDB" id="1683773at2"/>
<sequence>MARRKRQPIVPEAREGLDRLKAKVMREAGYNVSDQSPDDVKYEVARDMGVNLEKGYNGTITSKDAGKVGGQIGGRMVKELIQQAKANLGKQVR</sequence>
<dbReference type="PANTHER" id="PTHR36107">
    <property type="entry name" value="SMALL, ACID-SOLUBLE SPORE PROTEIN A"/>
    <property type="match status" value="1"/>
</dbReference>
<dbReference type="PANTHER" id="PTHR36107:SF1">
    <property type="entry name" value="SMALL, ACID-SOLUBLE SPORE PROTEIN A"/>
    <property type="match status" value="1"/>
</dbReference>
<dbReference type="STRING" id="1221500.ABE65_014625"/>
<gene>
    <name evidence="4" type="ORF">ABE65_014625</name>
</gene>
<dbReference type="Proteomes" id="UP000076623">
    <property type="component" value="Chromosome"/>
</dbReference>
<evidence type="ECO:0000256" key="2">
    <source>
        <dbReference type="ARBA" id="ARBA00005442"/>
    </source>
</evidence>
<dbReference type="Gene3D" id="6.10.10.80">
    <property type="entry name" value="Small, acid-soluble spore protein, alpha/beta type-like"/>
    <property type="match status" value="1"/>
</dbReference>
<keyword evidence="3" id="KW-0238">DNA-binding</keyword>
<keyword evidence="4" id="KW-0378">Hydrolase</keyword>
<evidence type="ECO:0000256" key="3">
    <source>
        <dbReference type="ARBA" id="ARBA00023125"/>
    </source>
</evidence>
<organism evidence="4 5">
    <name type="scientific">Fictibacillus phosphorivorans</name>
    <dbReference type="NCBI Taxonomy" id="1221500"/>
    <lineage>
        <taxon>Bacteria</taxon>
        <taxon>Bacillati</taxon>
        <taxon>Bacillota</taxon>
        <taxon>Bacilli</taxon>
        <taxon>Bacillales</taxon>
        <taxon>Fictibacillaceae</taxon>
        <taxon>Fictibacillus</taxon>
    </lineage>
</organism>
<comment type="similarity">
    <text evidence="2">Belongs to the alpha/beta-type SASP family.</text>
</comment>
<comment type="function">
    <text evidence="1">SASP are bound to spore DNA. They are double-stranded DNA-binding proteins that cause DNA to change to an a-like conformation. They protect the DNA backbone from chemical and enzymatic cleavage and are thus involved in dormant spore's high resistance to UV light.</text>
</comment>
<protein>
    <submittedName>
        <fullName evidence="4">Alpha/beta hydrolase</fullName>
    </submittedName>
</protein>
<keyword evidence="5" id="KW-1185">Reference proteome</keyword>
<dbReference type="InterPro" id="IPR050847">
    <property type="entry name" value="SASP_DNA-binding"/>
</dbReference>
<evidence type="ECO:0000256" key="1">
    <source>
        <dbReference type="ARBA" id="ARBA00003863"/>
    </source>
</evidence>
<dbReference type="InterPro" id="IPR038300">
    <property type="entry name" value="SASP_sf_alpha/beta"/>
</dbReference>
<proteinExistence type="inferred from homology"/>
<dbReference type="RefSeq" id="WP_066396387.1">
    <property type="nucleotide sequence ID" value="NZ_CP015378.1"/>
</dbReference>
<evidence type="ECO:0000313" key="4">
    <source>
        <dbReference type="EMBL" id="ANC77963.1"/>
    </source>
</evidence>
<dbReference type="KEGG" id="fpn:ABE65_014625"/>
<name>A0A160INL5_9BACL</name>
<dbReference type="InterPro" id="IPR018126">
    <property type="entry name" value="SASP_alpha/beta-type_CS"/>
</dbReference>